<evidence type="ECO:0000313" key="4">
    <source>
        <dbReference type="EMBL" id="MCI4657354.1"/>
    </source>
</evidence>
<dbReference type="InterPro" id="IPR058407">
    <property type="entry name" value="DUF8094"/>
</dbReference>
<dbReference type="Proteomes" id="UP001165341">
    <property type="component" value="Unassembled WGS sequence"/>
</dbReference>
<keyword evidence="5" id="KW-1185">Reference proteome</keyword>
<reference evidence="4" key="1">
    <citation type="submission" date="2022-03" db="EMBL/GenBank/DDBJ databases">
        <title>Cryobacterium sp. nov. strain ZS14-85, isolated from Antarctic soil.</title>
        <authorList>
            <person name="Li J."/>
            <person name="Niu G."/>
        </authorList>
    </citation>
    <scope>NUCLEOTIDE SEQUENCE</scope>
    <source>
        <strain evidence="4">ZS14-85</strain>
    </source>
</reference>
<sequence length="602" mass="61903">MRFLFAIVALVLAGVMIVLGIAQRTVFLEPATSSLSATIAADAPYAVIDSSALTEHPNAQTVTLSGADTVFAAYGRTADVKAWLAGNAYVSIHSAEGNTPGLASDTVAADAEAPTGTTPAAAVTVTNPAGSDLWLEEFTGTKELTATVNLPAGISMIVASDGTNPAPSTVSITWPVDNSTPWAGPLIMGGAVLALIGLILYLWALIHLRRSHGPRRNLPKGPRMPRLPRAPRPKSIKASEITGRRSIGRSMIAVVPMFLVSGLVLTGCSSEFWPGAGATDAATVSPTPDASGAAVVIKDVPPAAVTVPQLERIMTKIAAVAADGDKNLSADILATRFTGPAFDQRLANYKVRAIAPDFPALAALPAGPLTLSLPQQSATWPRVVMTVVQNKDTPDVAPTVVVLRQESARASYLVDYAVQLEPSAKIPDLAPATIGAPIIAPDSKLMLLPPDQVAAAYADILSTGEASPSFALFEATGDSFRTQIDANKADKKAKLPTTASIEFGAKASTGPTLALATNDSGSIVAVSLEETETVKPVDAAATVSPGEGAVASKALSGLTATAKGFKNTYADQLLFHVPAAGSSDKIVLLGFAQGLISSTELP</sequence>
<proteinExistence type="predicted"/>
<gene>
    <name evidence="4" type="ORF">MQH31_05950</name>
</gene>
<dbReference type="Pfam" id="PF26366">
    <property type="entry name" value="DUF8094"/>
    <property type="match status" value="1"/>
</dbReference>
<feature type="domain" description="DUF8094" evidence="3">
    <location>
        <begin position="304"/>
        <end position="596"/>
    </location>
</feature>
<accession>A0AA41UGI7</accession>
<evidence type="ECO:0000256" key="2">
    <source>
        <dbReference type="SAM" id="Phobius"/>
    </source>
</evidence>
<dbReference type="RefSeq" id="WP_243011297.1">
    <property type="nucleotide sequence ID" value="NZ_JALGAR010000001.1"/>
</dbReference>
<comment type="caution">
    <text evidence="4">The sequence shown here is derived from an EMBL/GenBank/DDBJ whole genome shotgun (WGS) entry which is preliminary data.</text>
</comment>
<organism evidence="4 5">
    <name type="scientific">Cryobacterium zhongshanensis</name>
    <dbReference type="NCBI Taxonomy" id="2928153"/>
    <lineage>
        <taxon>Bacteria</taxon>
        <taxon>Bacillati</taxon>
        <taxon>Actinomycetota</taxon>
        <taxon>Actinomycetes</taxon>
        <taxon>Micrococcales</taxon>
        <taxon>Microbacteriaceae</taxon>
        <taxon>Cryobacterium</taxon>
    </lineage>
</organism>
<keyword evidence="2" id="KW-1133">Transmembrane helix</keyword>
<name>A0AA41UGI7_9MICO</name>
<feature type="transmembrane region" description="Helical" evidence="2">
    <location>
        <begin position="182"/>
        <end position="206"/>
    </location>
</feature>
<protein>
    <recommendedName>
        <fullName evidence="3">DUF8094 domain-containing protein</fullName>
    </recommendedName>
</protein>
<dbReference type="AlphaFoldDB" id="A0AA41UGI7"/>
<feature type="transmembrane region" description="Helical" evidence="2">
    <location>
        <begin position="247"/>
        <end position="265"/>
    </location>
</feature>
<keyword evidence="2" id="KW-0812">Transmembrane</keyword>
<evidence type="ECO:0000256" key="1">
    <source>
        <dbReference type="SAM" id="MobiDB-lite"/>
    </source>
</evidence>
<dbReference type="EMBL" id="JALGAR010000001">
    <property type="protein sequence ID" value="MCI4657354.1"/>
    <property type="molecule type" value="Genomic_DNA"/>
</dbReference>
<feature type="region of interest" description="Disordered" evidence="1">
    <location>
        <begin position="214"/>
        <end position="235"/>
    </location>
</feature>
<evidence type="ECO:0000259" key="3">
    <source>
        <dbReference type="Pfam" id="PF26366"/>
    </source>
</evidence>
<keyword evidence="2" id="KW-0472">Membrane</keyword>
<evidence type="ECO:0000313" key="5">
    <source>
        <dbReference type="Proteomes" id="UP001165341"/>
    </source>
</evidence>